<feature type="region of interest" description="Disordered" evidence="4">
    <location>
        <begin position="262"/>
        <end position="281"/>
    </location>
</feature>
<organism evidence="6 7">
    <name type="scientific">Aureliella helgolandensis</name>
    <dbReference type="NCBI Taxonomy" id="2527968"/>
    <lineage>
        <taxon>Bacteria</taxon>
        <taxon>Pseudomonadati</taxon>
        <taxon>Planctomycetota</taxon>
        <taxon>Planctomycetia</taxon>
        <taxon>Pirellulales</taxon>
        <taxon>Pirellulaceae</taxon>
        <taxon>Aureliella</taxon>
    </lineage>
</organism>
<dbReference type="EMBL" id="CP036298">
    <property type="protein sequence ID" value="QDV25450.1"/>
    <property type="molecule type" value="Genomic_DNA"/>
</dbReference>
<keyword evidence="5" id="KW-0472">Membrane</keyword>
<dbReference type="SUPFAM" id="SSF48452">
    <property type="entry name" value="TPR-like"/>
    <property type="match status" value="2"/>
</dbReference>
<dbReference type="Pfam" id="PF13432">
    <property type="entry name" value="TPR_16"/>
    <property type="match status" value="1"/>
</dbReference>
<dbReference type="SMART" id="SM00028">
    <property type="entry name" value="TPR"/>
    <property type="match status" value="6"/>
</dbReference>
<evidence type="ECO:0000313" key="6">
    <source>
        <dbReference type="EMBL" id="QDV25450.1"/>
    </source>
</evidence>
<evidence type="ECO:0000256" key="1">
    <source>
        <dbReference type="ARBA" id="ARBA00022737"/>
    </source>
</evidence>
<dbReference type="PANTHER" id="PTHR45586">
    <property type="entry name" value="TPR REPEAT-CONTAINING PROTEIN PA4667"/>
    <property type="match status" value="1"/>
</dbReference>
<feature type="compositionally biased region" description="Polar residues" evidence="4">
    <location>
        <begin position="264"/>
        <end position="273"/>
    </location>
</feature>
<dbReference type="InterPro" id="IPR011990">
    <property type="entry name" value="TPR-like_helical_dom_sf"/>
</dbReference>
<dbReference type="Pfam" id="PF13181">
    <property type="entry name" value="TPR_8"/>
    <property type="match status" value="2"/>
</dbReference>
<keyword evidence="5" id="KW-1133">Transmembrane helix</keyword>
<proteinExistence type="predicted"/>
<feature type="repeat" description="TPR" evidence="3">
    <location>
        <begin position="433"/>
        <end position="466"/>
    </location>
</feature>
<dbReference type="PANTHER" id="PTHR45586:SF1">
    <property type="entry name" value="LIPOPOLYSACCHARIDE ASSEMBLY PROTEIN B"/>
    <property type="match status" value="1"/>
</dbReference>
<dbReference type="InterPro" id="IPR051012">
    <property type="entry name" value="CellSynth/LPSAsmb/PSIAsmb"/>
</dbReference>
<evidence type="ECO:0000256" key="2">
    <source>
        <dbReference type="ARBA" id="ARBA00022803"/>
    </source>
</evidence>
<name>A0A518GA49_9BACT</name>
<dbReference type="Gene3D" id="1.25.40.10">
    <property type="entry name" value="Tetratricopeptide repeat domain"/>
    <property type="match status" value="2"/>
</dbReference>
<gene>
    <name evidence="6" type="ORF">Q31a_37760</name>
</gene>
<dbReference type="Proteomes" id="UP000318017">
    <property type="component" value="Chromosome"/>
</dbReference>
<keyword evidence="7" id="KW-1185">Reference proteome</keyword>
<reference evidence="6 7" key="1">
    <citation type="submission" date="2019-02" db="EMBL/GenBank/DDBJ databases">
        <title>Deep-cultivation of Planctomycetes and their phenomic and genomic characterization uncovers novel biology.</title>
        <authorList>
            <person name="Wiegand S."/>
            <person name="Jogler M."/>
            <person name="Boedeker C."/>
            <person name="Pinto D."/>
            <person name="Vollmers J."/>
            <person name="Rivas-Marin E."/>
            <person name="Kohn T."/>
            <person name="Peeters S.H."/>
            <person name="Heuer A."/>
            <person name="Rast P."/>
            <person name="Oberbeckmann S."/>
            <person name="Bunk B."/>
            <person name="Jeske O."/>
            <person name="Meyerdierks A."/>
            <person name="Storesund J.E."/>
            <person name="Kallscheuer N."/>
            <person name="Luecker S."/>
            <person name="Lage O.M."/>
            <person name="Pohl T."/>
            <person name="Merkel B.J."/>
            <person name="Hornburger P."/>
            <person name="Mueller R.-W."/>
            <person name="Bruemmer F."/>
            <person name="Labrenz M."/>
            <person name="Spormann A.M."/>
            <person name="Op den Camp H."/>
            <person name="Overmann J."/>
            <person name="Amann R."/>
            <person name="Jetten M.S.M."/>
            <person name="Mascher T."/>
            <person name="Medema M.H."/>
            <person name="Devos D.P."/>
            <person name="Kaster A.-K."/>
            <person name="Ovreas L."/>
            <person name="Rohde M."/>
            <person name="Galperin M.Y."/>
            <person name="Jogler C."/>
        </authorList>
    </citation>
    <scope>NUCLEOTIDE SEQUENCE [LARGE SCALE GENOMIC DNA]</scope>
    <source>
        <strain evidence="6 7">Q31a</strain>
    </source>
</reference>
<evidence type="ECO:0000256" key="3">
    <source>
        <dbReference type="PROSITE-ProRule" id="PRU00339"/>
    </source>
</evidence>
<dbReference type="KEGG" id="ahel:Q31a_37760"/>
<dbReference type="InterPro" id="IPR019734">
    <property type="entry name" value="TPR_rpt"/>
</dbReference>
<evidence type="ECO:0000313" key="7">
    <source>
        <dbReference type="Proteomes" id="UP000318017"/>
    </source>
</evidence>
<feature type="transmembrane region" description="Helical" evidence="5">
    <location>
        <begin position="7"/>
        <end position="27"/>
    </location>
</feature>
<protein>
    <submittedName>
        <fullName evidence="6">Tetratricopeptide repeat protein</fullName>
    </submittedName>
</protein>
<sequence>MVFLRLLAISTVGAGAIILIVVLITPLEDFPVGNTTLLSVAERESMLPDRGEVTSLEQSVPTTRNGTLASPNLQLPITSQAIDVPRLQAELRLLAQELVELYPQDPASFHVAAQIYRELKETKLAEENWKKSLSLQPQLAGPYVGLAELLIEAGREPEAIAVLDSADALGVSGAQVASTMALAQENLGELERAVAILEQALEEYPASSELSLAAGRVYSQLGEYPDAERYLRAAATDRSTGKSASVLLTGVLARQGKGEEAKQLSKQLSQKTPVETRPSDEDMAFQQQYEYALREIAVNMFSAGGSIAEHNRDIANDIKYLVRGLELNPNQLPLYMSLASAYRQLGDISTVHRLYGSLVELQPGNVLNYLNYASSAMQLGQNDLAESTLREAVDIDKDGVLAKAALARLTLAKGDYEEAKRLAVEVVERNRSVEAYLLLATVYRANGENGAALVAMETARQIDPMHPQLTWDAVEESKLVQP</sequence>
<keyword evidence="2 3" id="KW-0802">TPR repeat</keyword>
<keyword evidence="5" id="KW-0812">Transmembrane</keyword>
<accession>A0A518GA49</accession>
<dbReference type="AlphaFoldDB" id="A0A518GA49"/>
<evidence type="ECO:0000256" key="5">
    <source>
        <dbReference type="SAM" id="Phobius"/>
    </source>
</evidence>
<dbReference type="Pfam" id="PF14559">
    <property type="entry name" value="TPR_19"/>
    <property type="match status" value="1"/>
</dbReference>
<dbReference type="PROSITE" id="PS50005">
    <property type="entry name" value="TPR"/>
    <property type="match status" value="1"/>
</dbReference>
<evidence type="ECO:0000256" key="4">
    <source>
        <dbReference type="SAM" id="MobiDB-lite"/>
    </source>
</evidence>
<keyword evidence="1" id="KW-0677">Repeat</keyword>